<keyword evidence="4" id="KW-0732">Signal</keyword>
<dbReference type="PRINTS" id="PR00313">
    <property type="entry name" value="CABNDNGRPT"/>
</dbReference>
<dbReference type="InterPro" id="IPR011049">
    <property type="entry name" value="Serralysin-like_metalloprot_C"/>
</dbReference>
<dbReference type="PROSITE" id="PS00330">
    <property type="entry name" value="HEMOLYSIN_CALCIUM"/>
    <property type="match status" value="2"/>
</dbReference>
<feature type="compositionally biased region" description="Gly residues" evidence="3">
    <location>
        <begin position="219"/>
        <end position="231"/>
    </location>
</feature>
<dbReference type="InterPro" id="IPR018511">
    <property type="entry name" value="Hemolysin-typ_Ca-bd_CS"/>
</dbReference>
<protein>
    <submittedName>
        <fullName evidence="5">Ca2+-binding RTX toxin-like protein</fullName>
    </submittedName>
</protein>
<dbReference type="SUPFAM" id="SSF51120">
    <property type="entry name" value="beta-Roll"/>
    <property type="match status" value="1"/>
</dbReference>
<comment type="caution">
    <text evidence="5">The sequence shown here is derived from an EMBL/GenBank/DDBJ whole genome shotgun (WGS) entry which is preliminary data.</text>
</comment>
<feature type="region of interest" description="Disordered" evidence="3">
    <location>
        <begin position="219"/>
        <end position="249"/>
    </location>
</feature>
<feature type="signal peptide" evidence="4">
    <location>
        <begin position="1"/>
        <end position="31"/>
    </location>
</feature>
<evidence type="ECO:0000256" key="4">
    <source>
        <dbReference type="SAM" id="SignalP"/>
    </source>
</evidence>
<evidence type="ECO:0000313" key="5">
    <source>
        <dbReference type="EMBL" id="MDP9827878.1"/>
    </source>
</evidence>
<sequence length="281" mass="29070">MVPHPRRTHLTGAASVLALALVPLFGLSAQAASDPATASVNPGGWKLTYKAAKGQINKVTASVAWNEPRTKLVYLIDDSVDVRIGAGCSYPIADDRTSIRCELAPMDSQDPYASMAMNLRDQNDSVEFHNNTTQVYYFNEFWLGDGKDTFDSSHAATADGTFVWGQNGDDTISTGSVSTVSGGNGRDAITTSGNYSDVDGGQGDDTILAGLGQQYLRGGGGSDVIRGGGGKDTLYGGPGDDKLYGEGGADTLYGNSGDDLLSGGAGADTLKGGPGKNTLKP</sequence>
<evidence type="ECO:0000313" key="6">
    <source>
        <dbReference type="Proteomes" id="UP001235712"/>
    </source>
</evidence>
<evidence type="ECO:0000256" key="3">
    <source>
        <dbReference type="SAM" id="MobiDB-lite"/>
    </source>
</evidence>
<organism evidence="5 6">
    <name type="scientific">Kineosporia succinea</name>
    <dbReference type="NCBI Taxonomy" id="84632"/>
    <lineage>
        <taxon>Bacteria</taxon>
        <taxon>Bacillati</taxon>
        <taxon>Actinomycetota</taxon>
        <taxon>Actinomycetes</taxon>
        <taxon>Kineosporiales</taxon>
        <taxon>Kineosporiaceae</taxon>
        <taxon>Kineosporia</taxon>
    </lineage>
</organism>
<name>A0ABT9P5B0_9ACTN</name>
<evidence type="ECO:0000256" key="1">
    <source>
        <dbReference type="ARBA" id="ARBA00004613"/>
    </source>
</evidence>
<keyword evidence="2" id="KW-0964">Secreted</keyword>
<feature type="chain" id="PRO_5045959660" evidence="4">
    <location>
        <begin position="32"/>
        <end position="281"/>
    </location>
</feature>
<dbReference type="EMBL" id="JAUSQZ010000001">
    <property type="protein sequence ID" value="MDP9827878.1"/>
    <property type="molecule type" value="Genomic_DNA"/>
</dbReference>
<dbReference type="RefSeq" id="WP_307244487.1">
    <property type="nucleotide sequence ID" value="NZ_JAUSQZ010000001.1"/>
</dbReference>
<gene>
    <name evidence="5" type="ORF">J2S57_003627</name>
</gene>
<dbReference type="PANTHER" id="PTHR38340">
    <property type="entry name" value="S-LAYER PROTEIN"/>
    <property type="match status" value="1"/>
</dbReference>
<keyword evidence="6" id="KW-1185">Reference proteome</keyword>
<dbReference type="Gene3D" id="2.150.10.10">
    <property type="entry name" value="Serralysin-like metalloprotease, C-terminal"/>
    <property type="match status" value="2"/>
</dbReference>
<dbReference type="InterPro" id="IPR050557">
    <property type="entry name" value="RTX_toxin/Mannuronan_C5-epim"/>
</dbReference>
<proteinExistence type="predicted"/>
<accession>A0ABT9P5B0</accession>
<dbReference type="InterPro" id="IPR001343">
    <property type="entry name" value="Hemolysn_Ca-bd"/>
</dbReference>
<dbReference type="PANTHER" id="PTHR38340:SF1">
    <property type="entry name" value="S-LAYER PROTEIN"/>
    <property type="match status" value="1"/>
</dbReference>
<evidence type="ECO:0000256" key="2">
    <source>
        <dbReference type="ARBA" id="ARBA00022525"/>
    </source>
</evidence>
<dbReference type="Pfam" id="PF00353">
    <property type="entry name" value="HemolysinCabind"/>
    <property type="match status" value="3"/>
</dbReference>
<dbReference type="Proteomes" id="UP001235712">
    <property type="component" value="Unassembled WGS sequence"/>
</dbReference>
<comment type="subcellular location">
    <subcellularLocation>
        <location evidence="1">Secreted</location>
    </subcellularLocation>
</comment>
<reference evidence="5 6" key="1">
    <citation type="submission" date="2023-07" db="EMBL/GenBank/DDBJ databases">
        <title>Sequencing the genomes of 1000 actinobacteria strains.</title>
        <authorList>
            <person name="Klenk H.-P."/>
        </authorList>
    </citation>
    <scope>NUCLEOTIDE SEQUENCE [LARGE SCALE GENOMIC DNA]</scope>
    <source>
        <strain evidence="5 6">DSM 44388</strain>
    </source>
</reference>